<dbReference type="GO" id="GO:0017111">
    <property type="term" value="F:ribonucleoside triphosphate phosphatase activity"/>
    <property type="evidence" value="ECO:0007669"/>
    <property type="project" value="InterPro"/>
</dbReference>
<evidence type="ECO:0000256" key="6">
    <source>
        <dbReference type="ARBA" id="ARBA00022842"/>
    </source>
</evidence>
<protein>
    <recommendedName>
        <fullName evidence="10">dITP/XTP pyrophosphatase</fullName>
        <ecNumber evidence="10">3.6.1.66</ecNumber>
    </recommendedName>
    <alternativeName>
        <fullName evidence="10">Non-canonical purine NTP pyrophosphatase</fullName>
    </alternativeName>
    <alternativeName>
        <fullName evidence="10">Non-standard purine NTP pyrophosphatase</fullName>
    </alternativeName>
    <alternativeName>
        <fullName evidence="10">Nucleoside-triphosphate diphosphatase</fullName>
    </alternativeName>
    <alternativeName>
        <fullName evidence="10">Nucleoside-triphosphate pyrophosphatase</fullName>
        <shortName evidence="10">NTPase</shortName>
    </alternativeName>
</protein>
<evidence type="ECO:0000256" key="7">
    <source>
        <dbReference type="ARBA" id="ARBA00023080"/>
    </source>
</evidence>
<evidence type="ECO:0000256" key="11">
    <source>
        <dbReference type="RuleBase" id="RU003781"/>
    </source>
</evidence>
<dbReference type="STRING" id="1349421.OI18_19730"/>
<dbReference type="FunFam" id="3.90.950.10:FF:000001">
    <property type="entry name" value="dITP/XTP pyrophosphatase"/>
    <property type="match status" value="1"/>
</dbReference>
<keyword evidence="7 10" id="KW-0546">Nucleotide metabolism</keyword>
<dbReference type="Proteomes" id="UP000031408">
    <property type="component" value="Unassembled WGS sequence"/>
</dbReference>
<dbReference type="GO" id="GO:0009117">
    <property type="term" value="P:nucleotide metabolic process"/>
    <property type="evidence" value="ECO:0007669"/>
    <property type="project" value="UniProtKB-KW"/>
</dbReference>
<keyword evidence="3 10" id="KW-0479">Metal-binding</keyword>
<dbReference type="OrthoDB" id="9807456at2"/>
<dbReference type="GO" id="GO:0036222">
    <property type="term" value="F:XTP diphosphatase activity"/>
    <property type="evidence" value="ECO:0007669"/>
    <property type="project" value="UniProtKB-UniRule"/>
</dbReference>
<dbReference type="Pfam" id="PF01725">
    <property type="entry name" value="Ham1p_like"/>
    <property type="match status" value="1"/>
</dbReference>
<comment type="caution">
    <text evidence="12">The sequence shown here is derived from an EMBL/GenBank/DDBJ whole genome shotgun (WGS) entry which is preliminary data.</text>
</comment>
<evidence type="ECO:0000256" key="2">
    <source>
        <dbReference type="ARBA" id="ARBA00011738"/>
    </source>
</evidence>
<comment type="function">
    <text evidence="10">Pyrophosphatase that catalyzes the hydrolysis of nucleoside triphosphates to their monophosphate derivatives, with a high preference for the non-canonical purine nucleotides XTP (xanthosine triphosphate), dITP (deoxyinosine triphosphate) and ITP. Seems to function as a house-cleaning enzyme that removes non-canonical purine nucleotides from the nucleotide pool, thus preventing their incorporation into DNA/RNA and avoiding chromosomal lesions.</text>
</comment>
<keyword evidence="6 10" id="KW-0460">Magnesium</keyword>
<dbReference type="PANTHER" id="PTHR11067:SF9">
    <property type="entry name" value="INOSINE TRIPHOSPHATE PYROPHOSPHATASE"/>
    <property type="match status" value="1"/>
</dbReference>
<accession>A0A0C1IR95</accession>
<dbReference type="GO" id="GO:0036220">
    <property type="term" value="F:ITP diphosphatase activity"/>
    <property type="evidence" value="ECO:0007669"/>
    <property type="project" value="UniProtKB-UniRule"/>
</dbReference>
<comment type="catalytic activity">
    <reaction evidence="9 10">
        <text>XTP + H2O = XMP + diphosphate + H(+)</text>
        <dbReference type="Rhea" id="RHEA:28610"/>
        <dbReference type="ChEBI" id="CHEBI:15377"/>
        <dbReference type="ChEBI" id="CHEBI:15378"/>
        <dbReference type="ChEBI" id="CHEBI:33019"/>
        <dbReference type="ChEBI" id="CHEBI:57464"/>
        <dbReference type="ChEBI" id="CHEBI:61314"/>
        <dbReference type="EC" id="3.6.1.66"/>
    </reaction>
</comment>
<evidence type="ECO:0000313" key="13">
    <source>
        <dbReference type="Proteomes" id="UP000031408"/>
    </source>
</evidence>
<dbReference type="GO" id="GO:0046872">
    <property type="term" value="F:metal ion binding"/>
    <property type="evidence" value="ECO:0007669"/>
    <property type="project" value="UniProtKB-KW"/>
</dbReference>
<evidence type="ECO:0000256" key="5">
    <source>
        <dbReference type="ARBA" id="ARBA00022801"/>
    </source>
</evidence>
<dbReference type="InterPro" id="IPR020922">
    <property type="entry name" value="dITP/XTP_pyrophosphatase"/>
</dbReference>
<comment type="similarity">
    <text evidence="1 10 11">Belongs to the HAM1 NTPase family.</text>
</comment>
<keyword evidence="4 10" id="KW-0547">Nucleotide-binding</keyword>
<dbReference type="PANTHER" id="PTHR11067">
    <property type="entry name" value="INOSINE TRIPHOSPHATE PYROPHOSPHATASE/HAM1 PROTEIN"/>
    <property type="match status" value="1"/>
</dbReference>
<dbReference type="GO" id="GO:0009146">
    <property type="term" value="P:purine nucleoside triphosphate catabolic process"/>
    <property type="evidence" value="ECO:0007669"/>
    <property type="project" value="UniProtKB-UniRule"/>
</dbReference>
<feature type="binding site" evidence="10">
    <location>
        <begin position="176"/>
        <end position="177"/>
    </location>
    <ligand>
        <name>substrate</name>
    </ligand>
</feature>
<keyword evidence="5 10" id="KW-0378">Hydrolase</keyword>
<dbReference type="GO" id="GO:0000166">
    <property type="term" value="F:nucleotide binding"/>
    <property type="evidence" value="ECO:0007669"/>
    <property type="project" value="UniProtKB-KW"/>
</dbReference>
<dbReference type="Gene3D" id="3.90.950.10">
    <property type="match status" value="1"/>
</dbReference>
<feature type="active site" description="Proton acceptor" evidence="10">
    <location>
        <position position="68"/>
    </location>
</feature>
<feature type="binding site" evidence="10">
    <location>
        <position position="171"/>
    </location>
    <ligand>
        <name>substrate</name>
    </ligand>
</feature>
<dbReference type="EC" id="3.6.1.66" evidence="10"/>
<evidence type="ECO:0000256" key="3">
    <source>
        <dbReference type="ARBA" id="ARBA00022723"/>
    </source>
</evidence>
<evidence type="ECO:0000256" key="1">
    <source>
        <dbReference type="ARBA" id="ARBA00008023"/>
    </source>
</evidence>
<dbReference type="SUPFAM" id="SSF52972">
    <property type="entry name" value="ITPase-like"/>
    <property type="match status" value="1"/>
</dbReference>
<feature type="binding site" evidence="10">
    <location>
        <begin position="148"/>
        <end position="151"/>
    </location>
    <ligand>
        <name>substrate</name>
    </ligand>
</feature>
<keyword evidence="13" id="KW-1185">Reference proteome</keyword>
<comment type="catalytic activity">
    <reaction evidence="10">
        <text>ITP + H2O = IMP + diphosphate + H(+)</text>
        <dbReference type="Rhea" id="RHEA:29399"/>
        <dbReference type="ChEBI" id="CHEBI:15377"/>
        <dbReference type="ChEBI" id="CHEBI:15378"/>
        <dbReference type="ChEBI" id="CHEBI:33019"/>
        <dbReference type="ChEBI" id="CHEBI:58053"/>
        <dbReference type="ChEBI" id="CHEBI:61402"/>
        <dbReference type="EC" id="3.6.1.66"/>
    </reaction>
</comment>
<organism evidence="12 13">
    <name type="scientific">Flavihumibacter solisilvae</name>
    <dbReference type="NCBI Taxonomy" id="1349421"/>
    <lineage>
        <taxon>Bacteria</taxon>
        <taxon>Pseudomonadati</taxon>
        <taxon>Bacteroidota</taxon>
        <taxon>Chitinophagia</taxon>
        <taxon>Chitinophagales</taxon>
        <taxon>Chitinophagaceae</taxon>
        <taxon>Flavihumibacter</taxon>
    </lineage>
</organism>
<evidence type="ECO:0000256" key="8">
    <source>
        <dbReference type="ARBA" id="ARBA00051875"/>
    </source>
</evidence>
<comment type="caution">
    <text evidence="10">Lacks conserved residue(s) required for the propagation of feature annotation.</text>
</comment>
<gene>
    <name evidence="12" type="ORF">OI18_19730</name>
</gene>
<dbReference type="AlphaFoldDB" id="A0A0C1IR95"/>
<evidence type="ECO:0000256" key="10">
    <source>
        <dbReference type="HAMAP-Rule" id="MF_01405"/>
    </source>
</evidence>
<comment type="catalytic activity">
    <reaction evidence="8 10">
        <text>dITP + H2O = dIMP + diphosphate + H(+)</text>
        <dbReference type="Rhea" id="RHEA:28342"/>
        <dbReference type="ChEBI" id="CHEBI:15377"/>
        <dbReference type="ChEBI" id="CHEBI:15378"/>
        <dbReference type="ChEBI" id="CHEBI:33019"/>
        <dbReference type="ChEBI" id="CHEBI:61194"/>
        <dbReference type="ChEBI" id="CHEBI:61382"/>
        <dbReference type="EC" id="3.6.1.66"/>
    </reaction>
</comment>
<feature type="binding site" evidence="10">
    <location>
        <position position="69"/>
    </location>
    <ligand>
        <name>substrate</name>
    </ligand>
</feature>
<comment type="cofactor">
    <cofactor evidence="10">
        <name>Mg(2+)</name>
        <dbReference type="ChEBI" id="CHEBI:18420"/>
    </cofactor>
    <text evidence="10">Binds 1 Mg(2+) ion per subunit.</text>
</comment>
<comment type="subunit">
    <text evidence="2 10">Homodimer.</text>
</comment>
<dbReference type="GO" id="GO:0005829">
    <property type="term" value="C:cytosol"/>
    <property type="evidence" value="ECO:0007669"/>
    <property type="project" value="TreeGrafter"/>
</dbReference>
<feature type="binding site" evidence="10">
    <location>
        <position position="68"/>
    </location>
    <ligand>
        <name>Mg(2+)</name>
        <dbReference type="ChEBI" id="CHEBI:18420"/>
    </ligand>
</feature>
<dbReference type="InterPro" id="IPR002637">
    <property type="entry name" value="RdgB/HAM1"/>
</dbReference>
<proteinExistence type="inferred from homology"/>
<sequence length="199" mass="22418">MELIFATNNQNKVAEIQHIVPQTIRVISLREAGIEIEIPEPHDTLEANATEKSTTINRLTGKNCFSEDTGLEVYALNGAPGVKSARYAGEPVDFERNIRLLLKEMENIQERRARFRTVISLQLNGEEHLFEGSCEGTITASPRGTNGFGYDPVFVPDGADRSFGEMSMDEKKVYSHRRKATDQLVSFLERKVTKKTQEE</sequence>
<dbReference type="EMBL" id="JSVC01000024">
    <property type="protein sequence ID" value="KIC92984.1"/>
    <property type="molecule type" value="Genomic_DNA"/>
</dbReference>
<dbReference type="NCBIfam" id="TIGR00042">
    <property type="entry name" value="RdgB/HAM1 family non-canonical purine NTP pyrophosphatase"/>
    <property type="match status" value="1"/>
</dbReference>
<reference evidence="12 13" key="1">
    <citation type="submission" date="2014-11" db="EMBL/GenBank/DDBJ databases">
        <title>Genome sequence of Flavihumibacter solisilvae 3-3.</title>
        <authorList>
            <person name="Zhou G."/>
            <person name="Li M."/>
            <person name="Wang G."/>
        </authorList>
    </citation>
    <scope>NUCLEOTIDE SEQUENCE [LARGE SCALE GENOMIC DNA]</scope>
    <source>
        <strain evidence="12 13">3-3</strain>
    </source>
</reference>
<dbReference type="HAMAP" id="MF_01405">
    <property type="entry name" value="Non_canon_purine_NTPase"/>
    <property type="match status" value="1"/>
</dbReference>
<dbReference type="RefSeq" id="WP_039143037.1">
    <property type="nucleotide sequence ID" value="NZ_JSVC01000024.1"/>
</dbReference>
<evidence type="ECO:0000313" key="12">
    <source>
        <dbReference type="EMBL" id="KIC92984.1"/>
    </source>
</evidence>
<feature type="binding site" evidence="10">
    <location>
        <begin position="7"/>
        <end position="12"/>
    </location>
    <ligand>
        <name>substrate</name>
    </ligand>
</feature>
<dbReference type="GO" id="GO:0035870">
    <property type="term" value="F:dITP diphosphatase activity"/>
    <property type="evidence" value="ECO:0007669"/>
    <property type="project" value="UniProtKB-UniRule"/>
</dbReference>
<evidence type="ECO:0000256" key="9">
    <source>
        <dbReference type="ARBA" id="ARBA00052017"/>
    </source>
</evidence>
<dbReference type="InterPro" id="IPR029001">
    <property type="entry name" value="ITPase-like_fam"/>
</dbReference>
<evidence type="ECO:0000256" key="4">
    <source>
        <dbReference type="ARBA" id="ARBA00022741"/>
    </source>
</evidence>
<dbReference type="CDD" id="cd00515">
    <property type="entry name" value="HAM1"/>
    <property type="match status" value="1"/>
</dbReference>
<name>A0A0C1IR95_9BACT</name>